<dbReference type="Proteomes" id="UP000287385">
    <property type="component" value="Unassembled WGS sequence"/>
</dbReference>
<evidence type="ECO:0000313" key="1">
    <source>
        <dbReference type="EMBL" id="GCD63272.1"/>
    </source>
</evidence>
<comment type="caution">
    <text evidence="1">The sequence shown here is derived from an EMBL/GenBank/DDBJ whole genome shotgun (WGS) entry which is preliminary data.</text>
</comment>
<keyword evidence="2" id="KW-1185">Reference proteome</keyword>
<reference evidence="1 2" key="1">
    <citation type="submission" date="2016-06" db="EMBL/GenBank/DDBJ databases">
        <title>Acetobacter pasteurianus NBRC 3278 whole genome sequencing project.</title>
        <authorList>
            <person name="Matsutani M."/>
            <person name="Shiwa Y."/>
            <person name="Okamoto-Kainuma A."/>
            <person name="Ishikawa M."/>
            <person name="Koizumi Y."/>
            <person name="Yoshikawa H."/>
            <person name="Yakushi T."/>
            <person name="Matsushita K."/>
        </authorList>
    </citation>
    <scope>NUCLEOTIDE SEQUENCE [LARGE SCALE GENOMIC DNA]</scope>
    <source>
        <strain evidence="1 2">NBRC 3278</strain>
    </source>
</reference>
<gene>
    <name evidence="1" type="ORF">NBRC3278_2365</name>
</gene>
<proteinExistence type="predicted"/>
<name>A0A401X5R3_ACEPA</name>
<dbReference type="AlphaFoldDB" id="A0A401X5R3"/>
<sequence>MVDAVKIASWALNPTGMLINEAIKRAQGQVDAASDKGMDELQAEIAKQEIRLQFELKQAKIAQELAIAQRISDADTVEIEEFYDLSGKVKAGVNVDEKAINVGLSGEGSRVTKRIYTFKGRMIPTQTE</sequence>
<organism evidence="1 2">
    <name type="scientific">Acetobacter pasteurianus NBRC 3278</name>
    <dbReference type="NCBI Taxonomy" id="1226660"/>
    <lineage>
        <taxon>Bacteria</taxon>
        <taxon>Pseudomonadati</taxon>
        <taxon>Pseudomonadota</taxon>
        <taxon>Alphaproteobacteria</taxon>
        <taxon>Acetobacterales</taxon>
        <taxon>Acetobacteraceae</taxon>
        <taxon>Acetobacter</taxon>
    </lineage>
</organism>
<protein>
    <submittedName>
        <fullName evidence="1">Uncharacterized protein</fullName>
    </submittedName>
</protein>
<dbReference type="EMBL" id="BDEV01000097">
    <property type="protein sequence ID" value="GCD63272.1"/>
    <property type="molecule type" value="Genomic_DNA"/>
</dbReference>
<evidence type="ECO:0000313" key="2">
    <source>
        <dbReference type="Proteomes" id="UP000287385"/>
    </source>
</evidence>
<dbReference type="RefSeq" id="WP_124297382.1">
    <property type="nucleotide sequence ID" value="NZ_BDEV01000097.1"/>
</dbReference>
<accession>A0A401X5R3</accession>